<dbReference type="PANTHER" id="PTHR43646:SF3">
    <property type="entry name" value="SLR1566 PROTEIN"/>
    <property type="match status" value="1"/>
</dbReference>
<dbReference type="GO" id="GO:0016757">
    <property type="term" value="F:glycosyltransferase activity"/>
    <property type="evidence" value="ECO:0007669"/>
    <property type="project" value="UniProtKB-KW"/>
</dbReference>
<feature type="domain" description="Glycosyltransferase 2-like" evidence="2">
    <location>
        <begin position="47"/>
        <end position="168"/>
    </location>
</feature>
<dbReference type="Pfam" id="PF00535">
    <property type="entry name" value="Glycos_transf_2"/>
    <property type="match status" value="1"/>
</dbReference>
<evidence type="ECO:0000313" key="3">
    <source>
        <dbReference type="EMBL" id="MFC6006314.1"/>
    </source>
</evidence>
<feature type="chain" id="PRO_5046753545" evidence="1">
    <location>
        <begin position="21"/>
        <end position="375"/>
    </location>
</feature>
<dbReference type="EC" id="2.4.-.-" evidence="3"/>
<accession>A0ABW1JAL1</accession>
<evidence type="ECO:0000256" key="1">
    <source>
        <dbReference type="SAM" id="SignalP"/>
    </source>
</evidence>
<dbReference type="EMBL" id="JBHSRD010000002">
    <property type="protein sequence ID" value="MFC6006314.1"/>
    <property type="molecule type" value="Genomic_DNA"/>
</dbReference>
<organism evidence="3 4">
    <name type="scientific">Angustibacter luteus</name>
    <dbReference type="NCBI Taxonomy" id="658456"/>
    <lineage>
        <taxon>Bacteria</taxon>
        <taxon>Bacillati</taxon>
        <taxon>Actinomycetota</taxon>
        <taxon>Actinomycetes</taxon>
        <taxon>Kineosporiales</taxon>
        <taxon>Kineosporiaceae</taxon>
    </lineage>
</organism>
<dbReference type="SUPFAM" id="SSF53448">
    <property type="entry name" value="Nucleotide-diphospho-sugar transferases"/>
    <property type="match status" value="1"/>
</dbReference>
<evidence type="ECO:0000313" key="4">
    <source>
        <dbReference type="Proteomes" id="UP001596189"/>
    </source>
</evidence>
<evidence type="ECO:0000259" key="2">
    <source>
        <dbReference type="Pfam" id="PF00535"/>
    </source>
</evidence>
<sequence length="375" mass="39502">MSARGLARALTWTTSAAALALTAHSVWNLRHLRQPQPEPPPPGEWVSVLLPVRDEAHRVEPTLRALLAALDGCHEHAELVVLDDGSSDGTLDLVRAVVGDDPRVRVVEGEPTPTGWLGKPWACRQLADQANHASTVLVFVDADVVLSPDAVAATVHQLRDSGLDLVSPYPRQVAVTWAERLVQPLLQWSWLTTLPLAVAERSARPSLSAANGQLLAVDRAVYDRAGGHGAARADVLDDLALLRAVKATGGHGGVTDGTTLATCRMYEGWPDLRDGYGKSLWTAFGSASGGVAVSAALGAVYCWPALAALAGSPIGAFGYAAGVAGRVATGRRTGSRVWPDALAHPASVALLGALTLRSVREHRAGTLRWKGRPLP</sequence>
<dbReference type="InterPro" id="IPR029044">
    <property type="entry name" value="Nucleotide-diphossugar_trans"/>
</dbReference>
<proteinExistence type="predicted"/>
<comment type="caution">
    <text evidence="3">The sequence shown here is derived from an EMBL/GenBank/DDBJ whole genome shotgun (WGS) entry which is preliminary data.</text>
</comment>
<reference evidence="4" key="1">
    <citation type="journal article" date="2019" name="Int. J. Syst. Evol. Microbiol.">
        <title>The Global Catalogue of Microorganisms (GCM) 10K type strain sequencing project: providing services to taxonomists for standard genome sequencing and annotation.</title>
        <authorList>
            <consortium name="The Broad Institute Genomics Platform"/>
            <consortium name="The Broad Institute Genome Sequencing Center for Infectious Disease"/>
            <person name="Wu L."/>
            <person name="Ma J."/>
        </authorList>
    </citation>
    <scope>NUCLEOTIDE SEQUENCE [LARGE SCALE GENOMIC DNA]</scope>
    <source>
        <strain evidence="4">KACC 14249</strain>
    </source>
</reference>
<dbReference type="InterPro" id="IPR001173">
    <property type="entry name" value="Glyco_trans_2-like"/>
</dbReference>
<keyword evidence="1" id="KW-0732">Signal</keyword>
<keyword evidence="4" id="KW-1185">Reference proteome</keyword>
<dbReference type="RefSeq" id="WP_345717160.1">
    <property type="nucleotide sequence ID" value="NZ_BAABFP010000005.1"/>
</dbReference>
<feature type="signal peptide" evidence="1">
    <location>
        <begin position="1"/>
        <end position="20"/>
    </location>
</feature>
<protein>
    <submittedName>
        <fullName evidence="3">Glycosyltransferase</fullName>
        <ecNumber evidence="3">2.4.-.-</ecNumber>
    </submittedName>
</protein>
<keyword evidence="3" id="KW-0808">Transferase</keyword>
<gene>
    <name evidence="3" type="ORF">ACFQDO_04150</name>
</gene>
<dbReference type="Gene3D" id="3.90.550.10">
    <property type="entry name" value="Spore Coat Polysaccharide Biosynthesis Protein SpsA, Chain A"/>
    <property type="match status" value="1"/>
</dbReference>
<dbReference type="Proteomes" id="UP001596189">
    <property type="component" value="Unassembled WGS sequence"/>
</dbReference>
<name>A0ABW1JAL1_9ACTN</name>
<keyword evidence="3" id="KW-0328">Glycosyltransferase</keyword>
<dbReference type="PANTHER" id="PTHR43646">
    <property type="entry name" value="GLYCOSYLTRANSFERASE"/>
    <property type="match status" value="1"/>
</dbReference>